<dbReference type="InterPro" id="IPR027417">
    <property type="entry name" value="P-loop_NTPase"/>
</dbReference>
<name>A0ABT6JWM4_9GAMM</name>
<organism evidence="1 2">
    <name type="scientific">Luteimonas kalidii</name>
    <dbReference type="NCBI Taxonomy" id="3042025"/>
    <lineage>
        <taxon>Bacteria</taxon>
        <taxon>Pseudomonadati</taxon>
        <taxon>Pseudomonadota</taxon>
        <taxon>Gammaproteobacteria</taxon>
        <taxon>Lysobacterales</taxon>
        <taxon>Lysobacteraceae</taxon>
        <taxon>Luteimonas</taxon>
    </lineage>
</organism>
<gene>
    <name evidence="1" type="ORF">QFW81_14315</name>
</gene>
<proteinExistence type="predicted"/>
<keyword evidence="2" id="KW-1185">Reference proteome</keyword>
<dbReference type="EMBL" id="JARXRO010000020">
    <property type="protein sequence ID" value="MDH5835087.1"/>
    <property type="molecule type" value="Genomic_DNA"/>
</dbReference>
<evidence type="ECO:0000313" key="1">
    <source>
        <dbReference type="EMBL" id="MDH5835087.1"/>
    </source>
</evidence>
<evidence type="ECO:0000313" key="2">
    <source>
        <dbReference type="Proteomes" id="UP001156873"/>
    </source>
</evidence>
<evidence type="ECO:0008006" key="3">
    <source>
        <dbReference type="Google" id="ProtNLM"/>
    </source>
</evidence>
<dbReference type="Proteomes" id="UP001156873">
    <property type="component" value="Unassembled WGS sequence"/>
</dbReference>
<reference evidence="1 2" key="1">
    <citation type="submission" date="2023-04" db="EMBL/GenBank/DDBJ databases">
        <title>Luteimonas sp. M1R5S59.</title>
        <authorList>
            <person name="Sun J.-Q."/>
        </authorList>
    </citation>
    <scope>NUCLEOTIDE SEQUENCE [LARGE SCALE GENOMIC DNA]</scope>
    <source>
        <strain evidence="1 2">M1R5S59</strain>
    </source>
</reference>
<protein>
    <recommendedName>
        <fullName evidence="3">KAP NTPase domain-containing protein</fullName>
    </recommendedName>
</protein>
<comment type="caution">
    <text evidence="1">The sequence shown here is derived from an EMBL/GenBank/DDBJ whole genome shotgun (WGS) entry which is preliminary data.</text>
</comment>
<dbReference type="RefSeq" id="WP_280579709.1">
    <property type="nucleotide sequence ID" value="NZ_JARXRO010000020.1"/>
</dbReference>
<accession>A0ABT6JWM4</accession>
<dbReference type="SUPFAM" id="SSF52540">
    <property type="entry name" value="P-loop containing nucleoside triphosphate hydrolases"/>
    <property type="match status" value="1"/>
</dbReference>
<sequence length="584" mass="65834">MLIDESLRFFVNNLQPRALVMKGRWGVGKTFYWREQIAKEFFAHADLRRVNRGYAYVSLFGIETISQMRNSLAYSYIENQPPGLFGIAKHWVRKCIRRIASHVSKNVADELSLGGQELGIKVKATTLLNDFSFLSIRRSLICIDDLERRNGKLSIGDVLGLVSYLVDQRECRVILILNFDALPAEDREEWERSRDKVFEAELLYQPTLQKSVEVGMHGTELETWHNTVKSCLIQLEIDNVRVVARAQRFVRQLIEEILKDKRMSDVSDEAWAEIAKTATLLSAANASRNVGAPDILEIIDPQGLSMLGDGGDADLSDEQNGWKKRISEYGLYFGDDLDKAIAQSVLDGFPRTDLLVPAVLEWGQIRQKHEREQKFRRAWDLYHSSLEPDDANVFDAFQEALPGIVGTEAVHNIESTGRLLRVMGHPDAATKLFKDWIDARRGERSDELFEESFFPGTIVTDAEFKDLIESARIEETRAAGMLLVEALVQIDSSSHSNEAVASIAAAHPEEIAEVLVREKRTWRQCARTLGVHGPHDDVGRSARARFLAALKIIAETSPLNADRVRNKLGGLDVNVLLAELQEQG</sequence>